<dbReference type="Proteomes" id="UP001324533">
    <property type="component" value="Chromosome"/>
</dbReference>
<evidence type="ECO:0000313" key="2">
    <source>
        <dbReference type="Proteomes" id="UP001324533"/>
    </source>
</evidence>
<keyword evidence="2" id="KW-1185">Reference proteome</keyword>
<name>A0ABZ0VE45_9MICO</name>
<organism evidence="1 2">
    <name type="scientific">Microbacterium invictum</name>
    <dbReference type="NCBI Taxonomy" id="515415"/>
    <lineage>
        <taxon>Bacteria</taxon>
        <taxon>Bacillati</taxon>
        <taxon>Actinomycetota</taxon>
        <taxon>Actinomycetes</taxon>
        <taxon>Micrococcales</taxon>
        <taxon>Microbacteriaceae</taxon>
        <taxon>Microbacterium</taxon>
    </lineage>
</organism>
<sequence length="322" mass="32798">MRRPPLLQIEGLTRRHAVRRGRARRFCRSSVALAVALLLTGCVGGGGSGGGAREPASDGSTALPAGVTVEIVQLRADVALRQAQVHVVNGGDTDLQIGEVAVDDPRFTAPATRVLAGRTSTVAAGGEVDIRVQLTDPACPAPDGAAAEPTVELAFAAEGGVEGTARVVAADPLGFLAPLHERECRAAALAEAATLSFTGFTSSPPGEPATLALTVTPTGRGAATIVAVQATNLLDFGAATVDGAFPLDLEVTGALGTTVVDVPIVPSRCDPHAVQEDKRGTIFDILLSLDGEPGEIELFVGDTLRGDILTWVSSWCGFAGAG</sequence>
<reference evidence="1 2" key="1">
    <citation type="submission" date="2023-06" db="EMBL/GenBank/DDBJ databases">
        <title>Rock-solubilizing bacteria, Microbacterium invictum, promotes re-establishment of vegetation in rocky wasteland by accelerating rock bio-weathering and reshaping soil bacterial community.</title>
        <authorList>
            <person name="Liu C."/>
        </authorList>
    </citation>
    <scope>NUCLEOTIDE SEQUENCE [LARGE SCALE GENOMIC DNA]</scope>
    <source>
        <strain evidence="1 2">X-18</strain>
    </source>
</reference>
<gene>
    <name evidence="1" type="ORF">T9R20_15520</name>
</gene>
<evidence type="ECO:0000313" key="1">
    <source>
        <dbReference type="EMBL" id="WQB70087.1"/>
    </source>
</evidence>
<protein>
    <recommendedName>
        <fullName evidence="3">Lipoprotein</fullName>
    </recommendedName>
</protein>
<accession>A0ABZ0VE45</accession>
<dbReference type="RefSeq" id="WP_322410237.1">
    <property type="nucleotide sequence ID" value="NZ_CP139779.1"/>
</dbReference>
<proteinExistence type="predicted"/>
<dbReference type="EMBL" id="CP139779">
    <property type="protein sequence ID" value="WQB70087.1"/>
    <property type="molecule type" value="Genomic_DNA"/>
</dbReference>
<evidence type="ECO:0008006" key="3">
    <source>
        <dbReference type="Google" id="ProtNLM"/>
    </source>
</evidence>